<organism evidence="2 3">
    <name type="scientific">Mesorhizobium dulcispinae</name>
    <dbReference type="NCBI Taxonomy" id="3072316"/>
    <lineage>
        <taxon>Bacteria</taxon>
        <taxon>Pseudomonadati</taxon>
        <taxon>Pseudomonadota</taxon>
        <taxon>Alphaproteobacteria</taxon>
        <taxon>Hyphomicrobiales</taxon>
        <taxon>Phyllobacteriaceae</taxon>
        <taxon>Mesorhizobium</taxon>
    </lineage>
</organism>
<reference evidence="2 3" key="1">
    <citation type="submission" date="2023-08" db="EMBL/GenBank/DDBJ databases">
        <title>Implementing the SeqCode for naming new Mesorhizobium species isolated from Vachellia karroo root nodules.</title>
        <authorList>
            <person name="Van Lill M."/>
        </authorList>
    </citation>
    <scope>NUCLEOTIDE SEQUENCE [LARGE SCALE GENOMIC DNA]</scope>
    <source>
        <strain evidence="2 3">VK23A</strain>
    </source>
</reference>
<evidence type="ECO:0000256" key="1">
    <source>
        <dbReference type="SAM" id="MobiDB-lite"/>
    </source>
</evidence>
<dbReference type="RefSeq" id="WP_320315986.1">
    <property type="nucleotide sequence ID" value="NZ_JAVIIX010000003.1"/>
</dbReference>
<evidence type="ECO:0000313" key="2">
    <source>
        <dbReference type="EMBL" id="MDX8471465.1"/>
    </source>
</evidence>
<comment type="caution">
    <text evidence="2">The sequence shown here is derived from an EMBL/GenBank/DDBJ whole genome shotgun (WGS) entry which is preliminary data.</text>
</comment>
<gene>
    <name evidence="2" type="ORF">RFM27_05220</name>
</gene>
<sequence>MASAIFAAPATQAKDCKDGDAPQPHHVGNFNFLTSSWVETVDNMRRYVSCVSNLDPNSDLMVTWFIAGPFQSYVPATEEVKTPRMSGDLDPRPVDGCIEYGHSGERTPAQFMGTARDEERNDEGDFCKQGVAAKQVSSSDGELPPKGWADEVRLFFPSDPDNPHDTMLELVGTIGLRNEGTSQFKTFFSYSAKQYAGRTKGNIDDVKVVPRFPDQEEFFAPAFYATNKDGVPLSADGSVEWNVKGDFKYWAPVPAYYEFRDKKDRLLSAIPMPLFGEARK</sequence>
<accession>A0ABU4X9I8</accession>
<keyword evidence="3" id="KW-1185">Reference proteome</keyword>
<feature type="region of interest" description="Disordered" evidence="1">
    <location>
        <begin position="1"/>
        <end position="22"/>
    </location>
</feature>
<dbReference type="EMBL" id="JAVIIZ010000002">
    <property type="protein sequence ID" value="MDX8471465.1"/>
    <property type="molecule type" value="Genomic_DNA"/>
</dbReference>
<dbReference type="Proteomes" id="UP001271780">
    <property type="component" value="Unassembled WGS sequence"/>
</dbReference>
<name>A0ABU4X9I8_9HYPH</name>
<evidence type="ECO:0000313" key="3">
    <source>
        <dbReference type="Proteomes" id="UP001271780"/>
    </source>
</evidence>
<protein>
    <submittedName>
        <fullName evidence="2">Uncharacterized protein</fullName>
    </submittedName>
</protein>
<proteinExistence type="predicted"/>